<keyword evidence="1" id="KW-0472">Membrane</keyword>
<dbReference type="KEGG" id="hae:halTADL_3358"/>
<dbReference type="EMBL" id="FNYR01000031">
    <property type="protein sequence ID" value="SEJ21514.1"/>
    <property type="molecule type" value="Genomic_DNA"/>
</dbReference>
<keyword evidence="1" id="KW-0812">Transmembrane</keyword>
<sequence>MAETNLREFLSSDTLLLALILFVGIAGSGVARWGLGQLGLNTLGQIVFVMGYGGMVFVLWYGWIRPLNITGPQ</sequence>
<accession>A0A2H4Q6S3</accession>
<evidence type="ECO:0000313" key="2">
    <source>
        <dbReference type="EMBL" id="SEJ21514.1"/>
    </source>
</evidence>
<keyword evidence="3" id="KW-1185">Reference proteome</keyword>
<proteinExistence type="predicted"/>
<name>A0A1H6X1T9_9EURY</name>
<keyword evidence="1" id="KW-1133">Transmembrane helix</keyword>
<evidence type="ECO:0000256" key="1">
    <source>
        <dbReference type="SAM" id="Phobius"/>
    </source>
</evidence>
<protein>
    <submittedName>
        <fullName evidence="2">Uncharacterized protein</fullName>
    </submittedName>
</protein>
<dbReference type="Proteomes" id="UP000198888">
    <property type="component" value="Unassembled WGS sequence"/>
</dbReference>
<evidence type="ECO:0000313" key="3">
    <source>
        <dbReference type="Proteomes" id="UP000198888"/>
    </source>
</evidence>
<dbReference type="STRING" id="1073996.SAMN05444271_13142"/>
<dbReference type="RefSeq" id="WP_089673512.1">
    <property type="nucleotide sequence ID" value="NZ_CP024845.1"/>
</dbReference>
<gene>
    <name evidence="2" type="ORF">SAMN05444271_13142</name>
</gene>
<dbReference type="AlphaFoldDB" id="A0A1H6X1T9"/>
<feature type="transmembrane region" description="Helical" evidence="1">
    <location>
        <begin position="15"/>
        <end position="35"/>
    </location>
</feature>
<reference evidence="2 3" key="1">
    <citation type="submission" date="2016-10" db="EMBL/GenBank/DDBJ databases">
        <authorList>
            <person name="de Groot N.N."/>
        </authorList>
    </citation>
    <scope>NUCLEOTIDE SEQUENCE [LARGE SCALE GENOMIC DNA]</scope>
    <source>
        <strain evidence="2 3">DSM 22187</strain>
    </source>
</reference>
<dbReference type="GeneID" id="35004125"/>
<dbReference type="InterPro" id="IPR058309">
    <property type="entry name" value="DUF7996"/>
</dbReference>
<organism evidence="2 3">
    <name type="scientific">Halohasta litchfieldiae</name>
    <dbReference type="NCBI Taxonomy" id="1073996"/>
    <lineage>
        <taxon>Archaea</taxon>
        <taxon>Methanobacteriati</taxon>
        <taxon>Methanobacteriota</taxon>
        <taxon>Stenosarchaea group</taxon>
        <taxon>Halobacteria</taxon>
        <taxon>Halobacteriales</taxon>
        <taxon>Haloferacaceae</taxon>
        <taxon>Halohasta</taxon>
    </lineage>
</organism>
<accession>A0A1H6X1T9</accession>
<dbReference type="Pfam" id="PF25959">
    <property type="entry name" value="DUF7996"/>
    <property type="match status" value="1"/>
</dbReference>
<feature type="transmembrane region" description="Helical" evidence="1">
    <location>
        <begin position="42"/>
        <end position="63"/>
    </location>
</feature>